<feature type="domain" description="VOC" evidence="1">
    <location>
        <begin position="7"/>
        <end position="125"/>
    </location>
</feature>
<dbReference type="PANTHER" id="PTHR33993:SF14">
    <property type="entry name" value="GB|AAF24581.1"/>
    <property type="match status" value="1"/>
</dbReference>
<protein>
    <recommendedName>
        <fullName evidence="1">VOC domain-containing protein</fullName>
    </recommendedName>
</protein>
<evidence type="ECO:0000313" key="3">
    <source>
        <dbReference type="Proteomes" id="UP000232587"/>
    </source>
</evidence>
<dbReference type="OrthoDB" id="9793039at2"/>
<dbReference type="Proteomes" id="UP000232587">
    <property type="component" value="Unassembled WGS sequence"/>
</dbReference>
<dbReference type="PROSITE" id="PS51819">
    <property type="entry name" value="VOC"/>
    <property type="match status" value="2"/>
</dbReference>
<sequence>MSTLQGSWIWYELMTPDPVGAKAFYEAVVGWTVNPGTPETGDYGFLVNADGQMTGGVLALTGDMIGGGAHPAWLGYIGVDDVDQSVSAIEAAGGTVVMPARDVPMAGRIAMVADCCGAPFYVMTPTPPPGGGESTAFSAERNAGRCGWNELVASDATEAIAFYTARFGWTLPEPMDMGAMGQYQFIAHDGVTVGAIMQKPAEAPFSGWSHYFWVPSITTAKNAVEAHGGTVINGPRHVPGDDWIIRAIDPQGAMFSLVGAL</sequence>
<dbReference type="EMBL" id="PHUF01000002">
    <property type="protein sequence ID" value="PKB25806.1"/>
    <property type="molecule type" value="Genomic_DNA"/>
</dbReference>
<evidence type="ECO:0000259" key="1">
    <source>
        <dbReference type="PROSITE" id="PS51819"/>
    </source>
</evidence>
<dbReference type="Pfam" id="PF00903">
    <property type="entry name" value="Glyoxalase"/>
    <property type="match status" value="2"/>
</dbReference>
<evidence type="ECO:0000313" key="2">
    <source>
        <dbReference type="EMBL" id="PKB25806.1"/>
    </source>
</evidence>
<keyword evidence="3" id="KW-1185">Reference proteome</keyword>
<name>A0A2N0I3S4_9SPHN</name>
<comment type="caution">
    <text evidence="2">The sequence shown here is derived from an EMBL/GenBank/DDBJ whole genome shotgun (WGS) entry which is preliminary data.</text>
</comment>
<dbReference type="PANTHER" id="PTHR33993">
    <property type="entry name" value="GLYOXALASE-RELATED"/>
    <property type="match status" value="1"/>
</dbReference>
<dbReference type="InterPro" id="IPR004360">
    <property type="entry name" value="Glyas_Fos-R_dOase_dom"/>
</dbReference>
<dbReference type="CDD" id="cd07247">
    <property type="entry name" value="SgaA_N_like"/>
    <property type="match status" value="2"/>
</dbReference>
<dbReference type="AlphaFoldDB" id="A0A2N0I3S4"/>
<dbReference type="RefSeq" id="WP_100866511.1">
    <property type="nucleotide sequence ID" value="NZ_PHUF01000002.1"/>
</dbReference>
<accession>A0A2N0I3S4</accession>
<reference evidence="2 3" key="1">
    <citation type="submission" date="2017-11" db="EMBL/GenBank/DDBJ databases">
        <title>Genomic Encyclopedia of Type Strains, Phase III (KMG-III): the genomes of soil and plant-associated and newly described type strains.</title>
        <authorList>
            <person name="Whitman W."/>
        </authorList>
    </citation>
    <scope>NUCLEOTIDE SEQUENCE [LARGE SCALE GENOMIC DNA]</scope>
    <source>
        <strain evidence="2 3">CGMCC 1.12274</strain>
    </source>
</reference>
<proteinExistence type="predicted"/>
<organism evidence="2 3">
    <name type="scientific">Novosphingobium kunmingense</name>
    <dbReference type="NCBI Taxonomy" id="1211806"/>
    <lineage>
        <taxon>Bacteria</taxon>
        <taxon>Pseudomonadati</taxon>
        <taxon>Pseudomonadota</taxon>
        <taxon>Alphaproteobacteria</taxon>
        <taxon>Sphingomonadales</taxon>
        <taxon>Sphingomonadaceae</taxon>
        <taxon>Novosphingobium</taxon>
    </lineage>
</organism>
<dbReference type="InterPro" id="IPR029068">
    <property type="entry name" value="Glyas_Bleomycin-R_OHBP_Dase"/>
</dbReference>
<feature type="domain" description="VOC" evidence="1">
    <location>
        <begin position="145"/>
        <end position="260"/>
    </location>
</feature>
<dbReference type="InterPro" id="IPR052164">
    <property type="entry name" value="Anthracycline_SecMetBiosynth"/>
</dbReference>
<gene>
    <name evidence="2" type="ORF">B0I00_1013</name>
</gene>
<dbReference type="SUPFAM" id="SSF54593">
    <property type="entry name" value="Glyoxalase/Bleomycin resistance protein/Dihydroxybiphenyl dioxygenase"/>
    <property type="match status" value="2"/>
</dbReference>
<dbReference type="Gene3D" id="3.10.180.10">
    <property type="entry name" value="2,3-Dihydroxybiphenyl 1,2-Dioxygenase, domain 1"/>
    <property type="match status" value="2"/>
</dbReference>
<dbReference type="InterPro" id="IPR037523">
    <property type="entry name" value="VOC_core"/>
</dbReference>